<name>A0ABX5FC78_9CHRO</name>
<protein>
    <submittedName>
        <fullName evidence="1">Uncharacterized protein</fullName>
    </submittedName>
</protein>
<dbReference type="EMBL" id="PVWP01000001">
    <property type="protein sequence ID" value="PSB39440.1"/>
    <property type="molecule type" value="Genomic_DNA"/>
</dbReference>
<keyword evidence="2" id="KW-1185">Reference proteome</keyword>
<sequence>MFPVEPDLRLLEQQLGEPIPHTQRENGTGELSICTVGKESFRHGTDHHAARLAAALELPFLAIGLWERAFAGEIFYSHPGEPMPCYSCTFAGLGETFGARPEPARRFHSNETELGGERAEIFAHPLQVTRSIQVRYGEHCPPCRWRR</sequence>
<gene>
    <name evidence="1" type="ORF">C7B81_02015</name>
</gene>
<accession>A0ABX5FC78</accession>
<dbReference type="Proteomes" id="UP000238218">
    <property type="component" value="Unassembled WGS sequence"/>
</dbReference>
<organism evidence="1 2">
    <name type="scientific">Aphanothece cf. minutissima CCALA 015</name>
    <dbReference type="NCBI Taxonomy" id="2107695"/>
    <lineage>
        <taxon>Bacteria</taxon>
        <taxon>Bacillati</taxon>
        <taxon>Cyanobacteriota</taxon>
        <taxon>Cyanophyceae</taxon>
        <taxon>Oscillatoriophycideae</taxon>
        <taxon>Chroococcales</taxon>
        <taxon>Aphanothecaceae</taxon>
        <taxon>Aphanothece</taxon>
    </lineage>
</organism>
<proteinExistence type="predicted"/>
<reference evidence="1 2" key="1">
    <citation type="submission" date="2018-03" db="EMBL/GenBank/DDBJ databases">
        <title>The ancient ancestry and fast evolution of plastids.</title>
        <authorList>
            <person name="Moore K.R."/>
            <person name="Magnabosco C."/>
            <person name="Momper L."/>
            <person name="Gold D.A."/>
            <person name="Bosak T."/>
            <person name="Fournier G.P."/>
        </authorList>
    </citation>
    <scope>NUCLEOTIDE SEQUENCE [LARGE SCALE GENOMIC DNA]</scope>
    <source>
        <strain evidence="1 2">CCALA 015</strain>
    </source>
</reference>
<evidence type="ECO:0000313" key="1">
    <source>
        <dbReference type="EMBL" id="PSB39440.1"/>
    </source>
</evidence>
<evidence type="ECO:0000313" key="2">
    <source>
        <dbReference type="Proteomes" id="UP000238218"/>
    </source>
</evidence>
<comment type="caution">
    <text evidence="1">The sequence shown here is derived from an EMBL/GenBank/DDBJ whole genome shotgun (WGS) entry which is preliminary data.</text>
</comment>